<feature type="transmembrane region" description="Helical" evidence="6">
    <location>
        <begin position="440"/>
        <end position="463"/>
    </location>
</feature>
<evidence type="ECO:0000256" key="1">
    <source>
        <dbReference type="ARBA" id="ARBA00004141"/>
    </source>
</evidence>
<keyword evidence="4 6" id="KW-1133">Transmembrane helix</keyword>
<evidence type="ECO:0000256" key="3">
    <source>
        <dbReference type="ARBA" id="ARBA00022692"/>
    </source>
</evidence>
<comment type="similarity">
    <text evidence="2">Belongs to the TAPT1 family.</text>
</comment>
<evidence type="ECO:0000256" key="5">
    <source>
        <dbReference type="ARBA" id="ARBA00023136"/>
    </source>
</evidence>
<keyword evidence="7" id="KW-1185">Reference proteome</keyword>
<dbReference type="GO" id="GO:0005789">
    <property type="term" value="C:endoplasmic reticulum membrane"/>
    <property type="evidence" value="ECO:0007669"/>
    <property type="project" value="TreeGrafter"/>
</dbReference>
<feature type="transmembrane region" description="Helical" evidence="6">
    <location>
        <begin position="409"/>
        <end position="428"/>
    </location>
</feature>
<evidence type="ECO:0000256" key="6">
    <source>
        <dbReference type="SAM" id="Phobius"/>
    </source>
</evidence>
<feature type="transmembrane region" description="Helical" evidence="6">
    <location>
        <begin position="132"/>
        <end position="157"/>
    </location>
</feature>
<proteinExistence type="inferred from homology"/>
<dbReference type="Pfam" id="PF05346">
    <property type="entry name" value="DUF747"/>
    <property type="match status" value="1"/>
</dbReference>
<dbReference type="PANTHER" id="PTHR13317">
    <property type="entry name" value="TRANSMEMBRANE ANTERIOR POSTERIOR TRANSFORMATION PROTEIN 1 HOMOLOG"/>
    <property type="match status" value="1"/>
</dbReference>
<dbReference type="InterPro" id="IPR008010">
    <property type="entry name" value="Tatp1"/>
</dbReference>
<dbReference type="Proteomes" id="UP000046393">
    <property type="component" value="Unplaced"/>
</dbReference>
<reference evidence="8" key="1">
    <citation type="submission" date="2017-02" db="UniProtKB">
        <authorList>
            <consortium name="WormBaseParasite"/>
        </authorList>
    </citation>
    <scope>IDENTIFICATION</scope>
</reference>
<dbReference type="AlphaFoldDB" id="A0A0N5ASC9"/>
<feature type="transmembrane region" description="Helical" evidence="6">
    <location>
        <begin position="253"/>
        <end position="278"/>
    </location>
</feature>
<dbReference type="GO" id="GO:0036064">
    <property type="term" value="C:ciliary basal body"/>
    <property type="evidence" value="ECO:0007669"/>
    <property type="project" value="TreeGrafter"/>
</dbReference>
<dbReference type="WBParaSite" id="SMUV_0000768901-mRNA-1">
    <property type="protein sequence ID" value="SMUV_0000768901-mRNA-1"/>
    <property type="gene ID" value="SMUV_0000768901"/>
</dbReference>
<organism evidence="7 8">
    <name type="scientific">Syphacia muris</name>
    <dbReference type="NCBI Taxonomy" id="451379"/>
    <lineage>
        <taxon>Eukaryota</taxon>
        <taxon>Metazoa</taxon>
        <taxon>Ecdysozoa</taxon>
        <taxon>Nematoda</taxon>
        <taxon>Chromadorea</taxon>
        <taxon>Rhabditida</taxon>
        <taxon>Spirurina</taxon>
        <taxon>Oxyuridomorpha</taxon>
        <taxon>Oxyuroidea</taxon>
        <taxon>Oxyuridae</taxon>
        <taxon>Syphacia</taxon>
    </lineage>
</organism>
<evidence type="ECO:0000313" key="7">
    <source>
        <dbReference type="Proteomes" id="UP000046393"/>
    </source>
</evidence>
<keyword evidence="3 6" id="KW-0812">Transmembrane</keyword>
<protein>
    <submittedName>
        <fullName evidence="8">Protein TAPT1 homolog</fullName>
    </submittedName>
</protein>
<keyword evidence="5 6" id="KW-0472">Membrane</keyword>
<evidence type="ECO:0000256" key="4">
    <source>
        <dbReference type="ARBA" id="ARBA00022989"/>
    </source>
</evidence>
<dbReference type="STRING" id="451379.A0A0N5ASC9"/>
<dbReference type="PANTHER" id="PTHR13317:SF4">
    <property type="entry name" value="TRANSMEMBRANE ANTERIOR POSTERIOR TRANSFORMATION PROTEIN 1 HOMOLOG"/>
    <property type="match status" value="1"/>
</dbReference>
<evidence type="ECO:0000256" key="2">
    <source>
        <dbReference type="ARBA" id="ARBA00008803"/>
    </source>
</evidence>
<sequence>MTVRFRKYTKFEEDSPTIAGSSDYCCSKIDPPNNFGPSGETVVTDASPLDSDFELEVKSTATLHTAGDINHTDVNSEDNIDINCKRLHYSLWKYFWNELTRGYSLQNDVSRYTEKRRKVYAFIHIPMELEKFLLYGFMQCIDAFCYLSTFLPLRLFMSFFGWVLRLHNWTSSDTCDFLKGVIILVASLLMRYIDTSVMYHQVRGQGVVKLYIFYNMLEVADKLFSSFGQDIFDALFWTATEHNSSALRTIGHLFAAIVYAAFHTVLVLLQTTTLNVAFNSHNQALIAIMMSNNFVELKGSVFKKFGKPNLFQMSCSDVRERFHIVVILSMVVIRNMMAVNWKLEHLLEMAPDLAMIIIVEFLVDWLKHAFITKFNGIPSEVYKDFTITIAYDVVRSHDESAFSDYSDQVSRRMGFIPIPLTIMVIRVLTQSFDFTTKEALMLLVLAWFLALSVKVLNGVVLLGKACEYVTQYRELQARAEYEIYRNRLLVKKSKSEPNSPRISLVDFADVWQQSATNSVSKGFTVSDLLSHWDELCRTAEMARNSDPIPPPRRTKSFGIISRSHRDSSLPLATTTEEVEEADEISEVSERESKTLLKRRIHSTECESLSDVQAYTLLNTATESSGRIEA</sequence>
<name>A0A0N5ASC9_9BILA</name>
<evidence type="ECO:0000313" key="8">
    <source>
        <dbReference type="WBParaSite" id="SMUV_0000768901-mRNA-1"/>
    </source>
</evidence>
<dbReference type="GO" id="GO:0045724">
    <property type="term" value="P:positive regulation of cilium assembly"/>
    <property type="evidence" value="ECO:0007669"/>
    <property type="project" value="TreeGrafter"/>
</dbReference>
<accession>A0A0N5ASC9</accession>
<comment type="subcellular location">
    <subcellularLocation>
        <location evidence="1">Membrane</location>
        <topology evidence="1">Multi-pass membrane protein</topology>
    </subcellularLocation>
</comment>